<proteinExistence type="predicted"/>
<dbReference type="GO" id="GO:0006260">
    <property type="term" value="P:DNA replication"/>
    <property type="evidence" value="ECO:0007669"/>
    <property type="project" value="UniProtKB-KW"/>
</dbReference>
<evidence type="ECO:0000256" key="2">
    <source>
        <dbReference type="ARBA" id="ARBA00022679"/>
    </source>
</evidence>
<dbReference type="OrthoDB" id="9803237at2"/>
<dbReference type="EC" id="2.7.7.7" evidence="1"/>
<dbReference type="GO" id="GO:0008408">
    <property type="term" value="F:3'-5' exonuclease activity"/>
    <property type="evidence" value="ECO:0007669"/>
    <property type="project" value="InterPro"/>
</dbReference>
<dbReference type="Proteomes" id="UP000256585">
    <property type="component" value="Chromosome"/>
</dbReference>
<name>A0A3Q9V865_9BACT</name>
<evidence type="ECO:0000256" key="3">
    <source>
        <dbReference type="ARBA" id="ARBA00022695"/>
    </source>
</evidence>
<dbReference type="SMART" id="SM00481">
    <property type="entry name" value="POLIIIAc"/>
    <property type="match status" value="1"/>
</dbReference>
<dbReference type="RefSeq" id="WP_116171881.1">
    <property type="nucleotide sequence ID" value="NZ_CP033058.2"/>
</dbReference>
<protein>
    <recommendedName>
        <fullName evidence="1">DNA-directed DNA polymerase</fullName>
        <ecNumber evidence="1">2.7.7.7</ecNumber>
    </recommendedName>
</protein>
<dbReference type="InterPro" id="IPR040982">
    <property type="entry name" value="DNA_pol3_finger"/>
</dbReference>
<dbReference type="Gene3D" id="1.10.10.1600">
    <property type="entry name" value="Bacterial DNA polymerase III alpha subunit, thumb domain"/>
    <property type="match status" value="1"/>
</dbReference>
<dbReference type="SUPFAM" id="SSF89550">
    <property type="entry name" value="PHP domain-like"/>
    <property type="match status" value="1"/>
</dbReference>
<keyword evidence="9" id="KW-1185">Reference proteome</keyword>
<dbReference type="Pfam" id="PF07733">
    <property type="entry name" value="DNA_pol3_alpha"/>
    <property type="match status" value="1"/>
</dbReference>
<dbReference type="Pfam" id="PF02811">
    <property type="entry name" value="PHP"/>
    <property type="match status" value="1"/>
</dbReference>
<dbReference type="InterPro" id="IPR016195">
    <property type="entry name" value="Pol/histidinol_Pase-like"/>
</dbReference>
<keyword evidence="2 8" id="KW-0808">Transferase</keyword>
<evidence type="ECO:0000259" key="7">
    <source>
        <dbReference type="SMART" id="SM00481"/>
    </source>
</evidence>
<organism evidence="8 9">
    <name type="scientific">Metamycoplasma phocicerebrale</name>
    <dbReference type="NCBI Taxonomy" id="142649"/>
    <lineage>
        <taxon>Bacteria</taxon>
        <taxon>Bacillati</taxon>
        <taxon>Mycoplasmatota</taxon>
        <taxon>Mycoplasmoidales</taxon>
        <taxon>Metamycoplasmataceae</taxon>
        <taxon>Metamycoplasma</taxon>
    </lineage>
</organism>
<dbReference type="KEGG" id="mphc:DMC14_000585"/>
<dbReference type="InterPro" id="IPR029460">
    <property type="entry name" value="DNAPol_HHH"/>
</dbReference>
<dbReference type="NCBIfam" id="TIGR00594">
    <property type="entry name" value="polc"/>
    <property type="match status" value="1"/>
</dbReference>
<dbReference type="PANTHER" id="PTHR32294:SF0">
    <property type="entry name" value="DNA POLYMERASE III SUBUNIT ALPHA"/>
    <property type="match status" value="1"/>
</dbReference>
<dbReference type="Gene3D" id="1.10.150.870">
    <property type="match status" value="1"/>
</dbReference>
<keyword evidence="4" id="KW-0235">DNA replication</keyword>
<evidence type="ECO:0000313" key="9">
    <source>
        <dbReference type="Proteomes" id="UP000256585"/>
    </source>
</evidence>
<accession>A0A3Q9V865</accession>
<gene>
    <name evidence="8" type="primary">dnaE</name>
    <name evidence="8" type="ORF">DMC14_000585</name>
</gene>
<dbReference type="InterPro" id="IPR041931">
    <property type="entry name" value="DNA_pol3_alpha_thumb_dom"/>
</dbReference>
<dbReference type="GO" id="GO:0003887">
    <property type="term" value="F:DNA-directed DNA polymerase activity"/>
    <property type="evidence" value="ECO:0007669"/>
    <property type="project" value="UniProtKB-KW"/>
</dbReference>
<evidence type="ECO:0000256" key="4">
    <source>
        <dbReference type="ARBA" id="ARBA00022705"/>
    </source>
</evidence>
<sequence length="991" mass="114555">MKLLNLHLNTTFSFQESTITVENAIQKALDSSVEYIVFSEKNNFFSLAEANKKCLDNKIKPIFGLEVHSFLNEKEIRYNIFAKNKDSFIELKKLSYDLLSNKKIDIKKTIEENSNLFFIENPNYSYFKLTNEIIKKDNYYIGLSLNDLKNYKDYLELNYSNFLIFKNFNTLNYSDYSILQLLNKMNNSNEKVIIEEPLNFEFQTKDPLIINLVSKTNEFIKHLYFPINFESYNLIKFPNEKKISSKDYLKELITKNLNKINPENWNEVYKKRLLHEFSIITSLKFEDYFLIIQDWINWAKNNNISIGPGRGSSAGSLISYLLGITEIDPIKYNLIFERFLNPKRVNMPDIDVDVQDDKRDLIIQYLIKKYGFENVANIVTFSTLGKKSAIRDVLRAYEISPTKINRISKLLSSNDESLEEESTKNINFIKELDQLNPNDSNFKNKIIEETSRISGFYRQTGTHAAGIVLNSKEIIKSIPTFETSDHIQQTQASMEYLESYGLIKMDILGLKTLTTIKEIESNIESKINSKIDWNKINFNDKKTFELLSNGNTAGIFQVESPIMIKALKEIKVNCFDDIASIISINRPGPMAHIKEYAKRKFGIEKTPLISTEYDKIVASTYGIIIYQEQIMEIVQKVANMSFEEADMLRRIISKKKANQMAQVEENFISKAIQNKYKLSVAKEIFNNISKFADYGFNKSHAIAYAMLTFKMAYLKANYPLEFYASCISSANGAQATVGKYVNEAKTMGIRIISPNINLSLTQANIYNNEIILPLSLIKGLGPEIVKLIVENRNKNGKYKNFLHCIFCLSQIKSIGKSTLELLIKSGALRDFKLSQNTMLNEIDAKSDSIIFIKQNIQIEANKIIDKILAYNPENILEDDETILEQNELDLLGQSYNHSPTSKYEIDGNRLIDTRFNNEYILISKCTNYSFGADKKGRMYQKLDFQDSSFKVVAFVYSQEDSLKDLKNKLVKIKFVRRYDNVIKLKEWKVIN</sequence>
<evidence type="ECO:0000256" key="6">
    <source>
        <dbReference type="ARBA" id="ARBA00049244"/>
    </source>
</evidence>
<dbReference type="AlphaFoldDB" id="A0A3Q9V865"/>
<dbReference type="PANTHER" id="PTHR32294">
    <property type="entry name" value="DNA POLYMERASE III SUBUNIT ALPHA"/>
    <property type="match status" value="1"/>
</dbReference>
<evidence type="ECO:0000256" key="5">
    <source>
        <dbReference type="ARBA" id="ARBA00022932"/>
    </source>
</evidence>
<dbReference type="InterPro" id="IPR011708">
    <property type="entry name" value="DNA_pol3_alpha_NTPase_dom"/>
</dbReference>
<evidence type="ECO:0000313" key="8">
    <source>
        <dbReference type="EMBL" id="AZZ65300.1"/>
    </source>
</evidence>
<dbReference type="EMBL" id="CP033058">
    <property type="protein sequence ID" value="AZZ65300.1"/>
    <property type="molecule type" value="Genomic_DNA"/>
</dbReference>
<evidence type="ECO:0000256" key="1">
    <source>
        <dbReference type="ARBA" id="ARBA00012417"/>
    </source>
</evidence>
<dbReference type="Gene3D" id="3.20.20.140">
    <property type="entry name" value="Metal-dependent hydrolases"/>
    <property type="match status" value="1"/>
</dbReference>
<reference evidence="8" key="1">
    <citation type="submission" date="2019-03" db="EMBL/GenBank/DDBJ databases">
        <title>Draft Sequence and Annotation of the Mycoplasma phocicerebrale Strain 1049T Genome.</title>
        <authorList>
            <person name="Frasca S.Jr."/>
            <person name="Kutish G.F."/>
            <person name="Castellanos Gell J."/>
            <person name="Michaels D.L."/>
            <person name="Brown D.R."/>
        </authorList>
    </citation>
    <scope>NUCLEOTIDE SEQUENCE</scope>
    <source>
        <strain evidence="8">1049</strain>
    </source>
</reference>
<keyword evidence="5" id="KW-0239">DNA-directed DNA polymerase</keyword>
<dbReference type="InterPro" id="IPR004013">
    <property type="entry name" value="PHP_dom"/>
</dbReference>
<dbReference type="Pfam" id="PF14579">
    <property type="entry name" value="HHH_6"/>
    <property type="match status" value="1"/>
</dbReference>
<comment type="catalytic activity">
    <reaction evidence="6">
        <text>DNA(n) + a 2'-deoxyribonucleoside 5'-triphosphate = DNA(n+1) + diphosphate</text>
        <dbReference type="Rhea" id="RHEA:22508"/>
        <dbReference type="Rhea" id="RHEA-COMP:17339"/>
        <dbReference type="Rhea" id="RHEA-COMP:17340"/>
        <dbReference type="ChEBI" id="CHEBI:33019"/>
        <dbReference type="ChEBI" id="CHEBI:61560"/>
        <dbReference type="ChEBI" id="CHEBI:173112"/>
        <dbReference type="EC" id="2.7.7.7"/>
    </reaction>
</comment>
<dbReference type="InterPro" id="IPR003141">
    <property type="entry name" value="Pol/His_phosphatase_N"/>
</dbReference>
<feature type="domain" description="Polymerase/histidinol phosphatase N-terminal" evidence="7">
    <location>
        <begin position="4"/>
        <end position="71"/>
    </location>
</feature>
<dbReference type="Pfam" id="PF17657">
    <property type="entry name" value="DNA_pol3_finger"/>
    <property type="match status" value="1"/>
</dbReference>
<dbReference type="InterPro" id="IPR004805">
    <property type="entry name" value="DnaE2/DnaE/PolC"/>
</dbReference>
<keyword evidence="3 8" id="KW-0548">Nucleotidyltransferase</keyword>